<proteinExistence type="predicted"/>
<gene>
    <name evidence="1" type="primary">B1158C05.11</name>
</gene>
<dbReference type="EMBL" id="AP003681">
    <property type="protein sequence ID" value="BAD68640.1"/>
    <property type="molecule type" value="Genomic_DNA"/>
</dbReference>
<organism evidence="1">
    <name type="scientific">Oryza sativa subsp. japonica</name>
    <name type="common">Rice</name>
    <dbReference type="NCBI Taxonomy" id="39947"/>
    <lineage>
        <taxon>Eukaryota</taxon>
        <taxon>Viridiplantae</taxon>
        <taxon>Streptophyta</taxon>
        <taxon>Embryophyta</taxon>
        <taxon>Tracheophyta</taxon>
        <taxon>Spermatophyta</taxon>
        <taxon>Magnoliopsida</taxon>
        <taxon>Liliopsida</taxon>
        <taxon>Poales</taxon>
        <taxon>Poaceae</taxon>
        <taxon>BOP clade</taxon>
        <taxon>Oryzoideae</taxon>
        <taxon>Oryzeae</taxon>
        <taxon>Oryzinae</taxon>
        <taxon>Oryza</taxon>
        <taxon>Oryza sativa</taxon>
    </lineage>
</organism>
<dbReference type="Proteomes" id="UP000817658">
    <property type="component" value="Chromosome 1"/>
</dbReference>
<name>Q5VPI6_ORYSJ</name>
<evidence type="ECO:0000313" key="1">
    <source>
        <dbReference type="EMBL" id="BAD68640.1"/>
    </source>
</evidence>
<sequence>MGAGRTNNPASQPGHRCSYSMVRMEAAIGVVHAHSNVHQQCSTTTRMLMPAMM</sequence>
<dbReference type="AlphaFoldDB" id="Q5VPI6"/>
<accession>Q5VPI6</accession>
<reference evidence="1" key="1">
    <citation type="journal article" date="2002" name="Nature">
        <title>The genome sequence and structure of rice chromosome 1.</title>
        <authorList>
            <person name="Sasaki T."/>
            <person name="Matsumoto T."/>
            <person name="Yamamoto K."/>
            <person name="Sakata K."/>
            <person name="Baba T."/>
            <person name="Katayose Y."/>
            <person name="Wu J."/>
            <person name="Niimura Y."/>
            <person name="Cheng Z."/>
            <person name="Nagamura Y."/>
            <person name="Antonio B.A."/>
            <person name="Kanamori H."/>
            <person name="Hosokawa S."/>
            <person name="Masukawa M."/>
            <person name="Arikawa K."/>
            <person name="Chiden Y."/>
            <person name="Hayashi M."/>
            <person name="Okamoto M."/>
            <person name="Ando T."/>
            <person name="Aoki H."/>
            <person name="Arita K."/>
            <person name="Hamada M."/>
            <person name="Harada C."/>
            <person name="Hijishita S."/>
            <person name="Honda M."/>
            <person name="Ichikawa Y."/>
            <person name="Idonuma A."/>
            <person name="Iijima M."/>
            <person name="Ikeda M."/>
            <person name="Ikeno M."/>
            <person name="Itoh S."/>
            <person name="Itoh T."/>
            <person name="Itoh Y."/>
            <person name="Itoh Y."/>
            <person name="Iwabuchi A."/>
            <person name="Kamiya K."/>
            <person name="Karasawa W."/>
            <person name="Katagiri S."/>
            <person name="Kikuta A."/>
            <person name="Kobayashi N."/>
            <person name="Kono I."/>
            <person name="Machita K."/>
            <person name="Maehara T."/>
            <person name="Mizuno H."/>
            <person name="Mizubayashi T."/>
            <person name="Mukai Y."/>
            <person name="Nagasaki H."/>
            <person name="Nakashima M."/>
            <person name="Nakama Y."/>
            <person name="Nakamichi Y."/>
            <person name="Nakamura M."/>
            <person name="Namiki N."/>
            <person name="Negishi M."/>
            <person name="Ohta I."/>
            <person name="Ono N."/>
            <person name="Saji S."/>
            <person name="Sakai K."/>
            <person name="Shibata M."/>
            <person name="Shimokawa T."/>
            <person name="Shomura A."/>
            <person name="Song J."/>
            <person name="Takazaki Y."/>
            <person name="Terasawa K."/>
            <person name="Tsuji K."/>
            <person name="Waki K."/>
            <person name="Yamagata H."/>
            <person name="Yamane H."/>
            <person name="Yoshiki S."/>
            <person name="Yoshihara R."/>
            <person name="Yukawa K."/>
            <person name="Zhong H."/>
            <person name="Iwama H."/>
            <person name="Endo T."/>
            <person name="Ito H."/>
            <person name="Hahn J.H."/>
            <person name="Kim H.I."/>
            <person name="Eun M.Y."/>
            <person name="Yano M."/>
            <person name="Jiang J."/>
            <person name="Gojobori T."/>
        </authorList>
    </citation>
    <scope>NUCLEOTIDE SEQUENCE [LARGE SCALE GENOMIC DNA]</scope>
</reference>
<protein>
    <submittedName>
        <fullName evidence="1">Uncharacterized protein</fullName>
    </submittedName>
</protein>